<dbReference type="EMBL" id="LR798405">
    <property type="protein sequence ID" value="CAB5229902.1"/>
    <property type="molecule type" value="Genomic_DNA"/>
</dbReference>
<dbReference type="EMBL" id="LR797343">
    <property type="protein sequence ID" value="CAB4204058.1"/>
    <property type="molecule type" value="Genomic_DNA"/>
</dbReference>
<proteinExistence type="predicted"/>
<reference evidence="2" key="1">
    <citation type="submission" date="2020-05" db="EMBL/GenBank/DDBJ databases">
        <authorList>
            <person name="Chiriac C."/>
            <person name="Salcher M."/>
            <person name="Ghai R."/>
            <person name="Kavagutti S V."/>
        </authorList>
    </citation>
    <scope>NUCLEOTIDE SEQUENCE</scope>
</reference>
<organism evidence="2">
    <name type="scientific">uncultured Caudovirales phage</name>
    <dbReference type="NCBI Taxonomy" id="2100421"/>
    <lineage>
        <taxon>Viruses</taxon>
        <taxon>Duplodnaviria</taxon>
        <taxon>Heunggongvirae</taxon>
        <taxon>Uroviricota</taxon>
        <taxon>Caudoviricetes</taxon>
        <taxon>Peduoviridae</taxon>
        <taxon>Maltschvirus</taxon>
        <taxon>Maltschvirus maltsch</taxon>
    </lineage>
</organism>
<dbReference type="EMBL" id="LR797430">
    <property type="protein sequence ID" value="CAB4215602.1"/>
    <property type="molecule type" value="Genomic_DNA"/>
</dbReference>
<gene>
    <name evidence="1" type="ORF">UFOVP1116_9</name>
    <name evidence="2" type="ORF">UFOVP1391_29</name>
    <name evidence="3" type="ORF">UFOVP1480_30</name>
    <name evidence="4" type="ORF">UFOVP1568_22</name>
</gene>
<dbReference type="EMBL" id="LR797066">
    <property type="protein sequence ID" value="CAB4184495.1"/>
    <property type="molecule type" value="Genomic_DNA"/>
</dbReference>
<evidence type="ECO:0000313" key="4">
    <source>
        <dbReference type="EMBL" id="CAB5229902.1"/>
    </source>
</evidence>
<accession>A0A6J5S6A6</accession>
<evidence type="ECO:0000313" key="2">
    <source>
        <dbReference type="EMBL" id="CAB4204058.1"/>
    </source>
</evidence>
<evidence type="ECO:0000313" key="1">
    <source>
        <dbReference type="EMBL" id="CAB4184495.1"/>
    </source>
</evidence>
<name>A0A6J5S6A6_9CAUD</name>
<sequence>MKPKSLQKFDEIISAIAWETLSIADIDNLEEDPCDLYDRRKIRLAMSQAFLAGADFMRIPQLEKKGGAL</sequence>
<evidence type="ECO:0000313" key="3">
    <source>
        <dbReference type="EMBL" id="CAB4215602.1"/>
    </source>
</evidence>
<protein>
    <submittedName>
        <fullName evidence="2">Uncharacterized protein</fullName>
    </submittedName>
</protein>